<reference evidence="2 3" key="1">
    <citation type="submission" date="2021-03" db="EMBL/GenBank/DDBJ databases">
        <title>Genomic Encyclopedia of Type Strains, Phase IV (KMG-IV): sequencing the most valuable type-strain genomes for metagenomic binning, comparative biology and taxonomic classification.</title>
        <authorList>
            <person name="Goeker M."/>
        </authorList>
    </citation>
    <scope>NUCLEOTIDE SEQUENCE [LARGE SCALE GENOMIC DNA]</scope>
    <source>
        <strain evidence="2 3">DSM 28783</strain>
    </source>
</reference>
<keyword evidence="2" id="KW-0378">Hydrolase</keyword>
<dbReference type="InterPro" id="IPR036866">
    <property type="entry name" value="RibonucZ/Hydroxyglut_hydro"/>
</dbReference>
<evidence type="ECO:0000313" key="2">
    <source>
        <dbReference type="EMBL" id="MBP2032259.1"/>
    </source>
</evidence>
<protein>
    <submittedName>
        <fullName evidence="2">Beta-lactamase superfamily II metal-dependent hydrolase</fullName>
    </submittedName>
</protein>
<dbReference type="Gene3D" id="3.60.15.10">
    <property type="entry name" value="Ribonuclease Z/Hydroxyacylglutathione hydrolase-like"/>
    <property type="match status" value="1"/>
</dbReference>
<dbReference type="CDD" id="cd07731">
    <property type="entry name" value="ComA-like_MBL-fold"/>
    <property type="match status" value="1"/>
</dbReference>
<dbReference type="InterPro" id="IPR035681">
    <property type="entry name" value="ComA-like_MBL"/>
</dbReference>
<dbReference type="Proteomes" id="UP001519307">
    <property type="component" value="Unassembled WGS sequence"/>
</dbReference>
<dbReference type="PANTHER" id="PTHR30619">
    <property type="entry name" value="DNA INTERNALIZATION/COMPETENCE PROTEIN COMEC/REC2"/>
    <property type="match status" value="1"/>
</dbReference>
<sequence length="281" mass="31988">MKKKAILLITLLLVICMNTITFAKYRDTEVHFLDTGQSDCILIKTNNRNYLIDSGAAYYAPRIMNYLHLNKINKIDGIILTHYHDDHYEGIIKMARLMNVSKVYLPNNKNAMKAALSKQLSKSNTPVEYIDKDWSIKFGKMELHAIAPIHKDVKSKNSNSDENNNSIVLQGKIGNLTYLFPGDCEEREEEDMIKYNKLKKCNILKVPHHGLYTSTSQKFLNKVKPKLAIVTSNGIGSPNNSTIKRLLKNSIVVLRTDDQGNIIIKNTSVYCDKSNIKIKIE</sequence>
<name>A0ABS4KTV0_9CLOT</name>
<dbReference type="SUPFAM" id="SSF56281">
    <property type="entry name" value="Metallo-hydrolase/oxidoreductase"/>
    <property type="match status" value="1"/>
</dbReference>
<dbReference type="PANTHER" id="PTHR30619:SF1">
    <property type="entry name" value="RECOMBINATION PROTEIN 2"/>
    <property type="match status" value="1"/>
</dbReference>
<dbReference type="InterPro" id="IPR052159">
    <property type="entry name" value="Competence_DNA_uptake"/>
</dbReference>
<dbReference type="Pfam" id="PF00753">
    <property type="entry name" value="Lactamase_B"/>
    <property type="match status" value="1"/>
</dbReference>
<accession>A0ABS4KTV0</accession>
<comment type="caution">
    <text evidence="2">The sequence shown here is derived from an EMBL/GenBank/DDBJ whole genome shotgun (WGS) entry which is preliminary data.</text>
</comment>
<evidence type="ECO:0000313" key="3">
    <source>
        <dbReference type="Proteomes" id="UP001519307"/>
    </source>
</evidence>
<dbReference type="GO" id="GO:0016787">
    <property type="term" value="F:hydrolase activity"/>
    <property type="evidence" value="ECO:0007669"/>
    <property type="project" value="UniProtKB-KW"/>
</dbReference>
<dbReference type="SMART" id="SM00849">
    <property type="entry name" value="Lactamase_B"/>
    <property type="match status" value="1"/>
</dbReference>
<dbReference type="EMBL" id="JAGGLM010000003">
    <property type="protein sequence ID" value="MBP2032259.1"/>
    <property type="molecule type" value="Genomic_DNA"/>
</dbReference>
<gene>
    <name evidence="2" type="ORF">J2Z42_000924</name>
</gene>
<dbReference type="InterPro" id="IPR001279">
    <property type="entry name" value="Metallo-B-lactamas"/>
</dbReference>
<dbReference type="RefSeq" id="WP_209701250.1">
    <property type="nucleotide sequence ID" value="NZ_JAGGLM010000003.1"/>
</dbReference>
<feature type="domain" description="Metallo-beta-lactamase" evidence="1">
    <location>
        <begin position="37"/>
        <end position="235"/>
    </location>
</feature>
<proteinExistence type="predicted"/>
<organism evidence="2 3">
    <name type="scientific">Clostridium algifaecis</name>
    <dbReference type="NCBI Taxonomy" id="1472040"/>
    <lineage>
        <taxon>Bacteria</taxon>
        <taxon>Bacillati</taxon>
        <taxon>Bacillota</taxon>
        <taxon>Clostridia</taxon>
        <taxon>Eubacteriales</taxon>
        <taxon>Clostridiaceae</taxon>
        <taxon>Clostridium</taxon>
    </lineage>
</organism>
<keyword evidence="3" id="KW-1185">Reference proteome</keyword>
<evidence type="ECO:0000259" key="1">
    <source>
        <dbReference type="SMART" id="SM00849"/>
    </source>
</evidence>